<dbReference type="InterPro" id="IPR051010">
    <property type="entry name" value="BCAA_transport"/>
</dbReference>
<keyword evidence="6" id="KW-1185">Reference proteome</keyword>
<dbReference type="EMBL" id="AAPJ01000005">
    <property type="protein sequence ID" value="EAS49461.1"/>
    <property type="molecule type" value="Genomic_DNA"/>
</dbReference>
<comment type="caution">
    <text evidence="5">The sequence shown here is derived from an EMBL/GenBank/DDBJ whole genome shotgun (WGS) entry which is preliminary data.</text>
</comment>
<keyword evidence="2" id="KW-0732">Signal</keyword>
<dbReference type="InterPro" id="IPR022478">
    <property type="entry name" value="ABC_transptr_sub-bd_PQQ"/>
</dbReference>
<protein>
    <recommendedName>
        <fullName evidence="4">Leucine-binding protein domain-containing protein</fullName>
    </recommendedName>
</protein>
<dbReference type="InterPro" id="IPR028082">
    <property type="entry name" value="Peripla_BP_I"/>
</dbReference>
<gene>
    <name evidence="5" type="ORF">SI859A1_03064</name>
</gene>
<feature type="domain" description="Leucine-binding protein" evidence="4">
    <location>
        <begin position="98"/>
        <end position="249"/>
    </location>
</feature>
<dbReference type="PANTHER" id="PTHR30483">
    <property type="entry name" value="LEUCINE-SPECIFIC-BINDING PROTEIN"/>
    <property type="match status" value="1"/>
</dbReference>
<dbReference type="Gene3D" id="3.40.50.2300">
    <property type="match status" value="2"/>
</dbReference>
<dbReference type="HOGENOM" id="CLU_052000_0_0_5"/>
<evidence type="ECO:0000259" key="4">
    <source>
        <dbReference type="Pfam" id="PF13458"/>
    </source>
</evidence>
<sequence length="441" mass="47157">MEQTIFAGVRGRRVGARRGNGRQIMSKTAMARALTGAAALMLVMAGAGQAQEPAAEPATQAAPPATEAAQTVKLGYLRTWEPTLALSVLNIPPEDIGVAGAEVGIADNNTTGSFMGQNFTMDVVTLKPGEDVAAATRTMLEAGIHYIVTDLSGPDTLAVAELAATADALVLNAGATDDSLRGADCRANMLHTAPSRAMLTDGLAQYLMWKQWREWALVAGEHPDDQKFADALKRSATKFGGKIVAEKLFEDKGGARATDSGQALVQRQIPVFLQDLPDHDVLLVADESEVFGSYVPWRNWIPRPVAGTAGLTPGSWHPAAEQWGGAQIQNRFVDAAGRRMESKDMQAWTAVRVIGEAASRTQSVDPATIDAYIKSPDFTVAAFKGQRLTFRDWDWQLRQPVLLGTEASVVSSSPQEGFLHQVSELDTLGIDEPETACDFGG</sequence>
<evidence type="ECO:0000256" key="1">
    <source>
        <dbReference type="ARBA" id="ARBA00010062"/>
    </source>
</evidence>
<dbReference type="CDD" id="cd06268">
    <property type="entry name" value="PBP1_ABC_transporter_LIVBP-like"/>
    <property type="match status" value="1"/>
</dbReference>
<keyword evidence="3" id="KW-0813">Transport</keyword>
<accession>Q1YFW4</accession>
<evidence type="ECO:0000256" key="3">
    <source>
        <dbReference type="ARBA" id="ARBA00022970"/>
    </source>
</evidence>
<evidence type="ECO:0000313" key="5">
    <source>
        <dbReference type="EMBL" id="EAS49461.1"/>
    </source>
</evidence>
<reference evidence="5 6" key="1">
    <citation type="journal article" date="2008" name="Appl. Environ. Microbiol.">
        <title>Genomic insights into Mn(II) oxidation by the marine alphaproteobacterium Aurantimonas sp. strain SI85-9A1.</title>
        <authorList>
            <person name="Dick G.J."/>
            <person name="Podell S."/>
            <person name="Johnson H.A."/>
            <person name="Rivera-Espinoza Y."/>
            <person name="Bernier-Latmani R."/>
            <person name="McCarthy J.K."/>
            <person name="Torpey J.W."/>
            <person name="Clement B.G."/>
            <person name="Gaasterland T."/>
            <person name="Tebo B.M."/>
        </authorList>
    </citation>
    <scope>NUCLEOTIDE SEQUENCE [LARGE SCALE GENOMIC DNA]</scope>
    <source>
        <strain evidence="5 6">SI85-9A1</strain>
    </source>
</reference>
<dbReference type="AlphaFoldDB" id="Q1YFW4"/>
<dbReference type="InterPro" id="IPR028081">
    <property type="entry name" value="Leu-bd"/>
</dbReference>
<keyword evidence="3" id="KW-0029">Amino-acid transport</keyword>
<dbReference type="SUPFAM" id="SSF53822">
    <property type="entry name" value="Periplasmic binding protein-like I"/>
    <property type="match status" value="1"/>
</dbReference>
<dbReference type="NCBIfam" id="TIGR03863">
    <property type="entry name" value="PQQ_ABC_bind"/>
    <property type="match status" value="1"/>
</dbReference>
<comment type="similarity">
    <text evidence="1">Belongs to the leucine-binding protein family.</text>
</comment>
<dbReference type="Proteomes" id="UP000000321">
    <property type="component" value="Unassembled WGS sequence"/>
</dbReference>
<dbReference type="BioCyc" id="AURANTIMONAS:SI859A1_03064-MONOMER"/>
<dbReference type="GO" id="GO:0006865">
    <property type="term" value="P:amino acid transport"/>
    <property type="evidence" value="ECO:0007669"/>
    <property type="project" value="UniProtKB-KW"/>
</dbReference>
<dbReference type="Pfam" id="PF13458">
    <property type="entry name" value="Peripla_BP_6"/>
    <property type="match status" value="1"/>
</dbReference>
<evidence type="ECO:0000256" key="2">
    <source>
        <dbReference type="ARBA" id="ARBA00022729"/>
    </source>
</evidence>
<name>Q1YFW4_AURMS</name>
<organism evidence="5 6">
    <name type="scientific">Aurantimonas manganoxydans (strain ATCC BAA-1229 / DSM 21871 / SI85-9A1)</name>
    <dbReference type="NCBI Taxonomy" id="287752"/>
    <lineage>
        <taxon>Bacteria</taxon>
        <taxon>Pseudomonadati</taxon>
        <taxon>Pseudomonadota</taxon>
        <taxon>Alphaproteobacteria</taxon>
        <taxon>Hyphomicrobiales</taxon>
        <taxon>Aurantimonadaceae</taxon>
        <taxon>Aurantimonas</taxon>
    </lineage>
</organism>
<proteinExistence type="inferred from homology"/>
<evidence type="ECO:0000313" key="6">
    <source>
        <dbReference type="Proteomes" id="UP000000321"/>
    </source>
</evidence>
<dbReference type="PANTHER" id="PTHR30483:SF6">
    <property type="entry name" value="PERIPLASMIC BINDING PROTEIN OF ABC TRANSPORTER FOR NATURAL AMINO ACIDS"/>
    <property type="match status" value="1"/>
</dbReference>